<dbReference type="SUPFAM" id="SSF53474">
    <property type="entry name" value="alpha/beta-Hydrolases"/>
    <property type="match status" value="1"/>
</dbReference>
<gene>
    <name evidence="11" type="ORF">D9758_004394</name>
</gene>
<dbReference type="InterPro" id="IPR029058">
    <property type="entry name" value="AB_hydrolase_fold"/>
</dbReference>
<keyword evidence="6" id="KW-0276">Fatty acid metabolism</keyword>
<sequence>MPAAPAIRVLTVPALTKHTATIIFVHGLGDSGSGWKPVAEMFQNDSALAHIKWILPSANMHPVTANGGMVMPSWFDIISFTERKEEDEEGMNRSLSQLRELIDAEIAAGIKPERIVLGGFSQGAILSLLAGFTTDVPVAGIIALSGRVPLQDKFKSMILPGALKKPFFWGHGEDDELVKFEYATTSIELLKGAGVSVTSEIEAKGLTFRSYPNTGHSVDMRELKDVQDWIKKVIPQ</sequence>
<dbReference type="GO" id="GO:0008474">
    <property type="term" value="F:palmitoyl-(protein) hydrolase activity"/>
    <property type="evidence" value="ECO:0007669"/>
    <property type="project" value="UniProtKB-EC"/>
</dbReference>
<reference evidence="11 12" key="1">
    <citation type="journal article" date="2020" name="ISME J.">
        <title>Uncovering the hidden diversity of litter-decomposition mechanisms in mushroom-forming fungi.</title>
        <authorList>
            <person name="Floudas D."/>
            <person name="Bentzer J."/>
            <person name="Ahren D."/>
            <person name="Johansson T."/>
            <person name="Persson P."/>
            <person name="Tunlid A."/>
        </authorList>
    </citation>
    <scope>NUCLEOTIDE SEQUENCE [LARGE SCALE GENOMIC DNA]</scope>
    <source>
        <strain evidence="11 12">CBS 291.85</strain>
    </source>
</reference>
<dbReference type="PANTHER" id="PTHR10655">
    <property type="entry name" value="LYSOPHOSPHOLIPASE-RELATED"/>
    <property type="match status" value="1"/>
</dbReference>
<dbReference type="GO" id="GO:0052689">
    <property type="term" value="F:carboxylic ester hydrolase activity"/>
    <property type="evidence" value="ECO:0007669"/>
    <property type="project" value="UniProtKB-KW"/>
</dbReference>
<evidence type="ECO:0000259" key="10">
    <source>
        <dbReference type="Pfam" id="PF02230"/>
    </source>
</evidence>
<evidence type="ECO:0000256" key="3">
    <source>
        <dbReference type="ARBA" id="ARBA00014923"/>
    </source>
</evidence>
<dbReference type="InterPro" id="IPR003140">
    <property type="entry name" value="PLipase/COase/thioEstase"/>
</dbReference>
<dbReference type="PANTHER" id="PTHR10655:SF17">
    <property type="entry name" value="LYSOPHOSPHOLIPASE-LIKE PROTEIN 1"/>
    <property type="match status" value="1"/>
</dbReference>
<evidence type="ECO:0000256" key="9">
    <source>
        <dbReference type="ARBA" id="ARBA00047337"/>
    </source>
</evidence>
<feature type="domain" description="Phospholipase/carboxylesterase/thioesterase" evidence="10">
    <location>
        <begin position="16"/>
        <end position="234"/>
    </location>
</feature>
<dbReference type="EMBL" id="JAACJM010000017">
    <property type="protein sequence ID" value="KAF5368001.1"/>
    <property type="molecule type" value="Genomic_DNA"/>
</dbReference>
<proteinExistence type="inferred from homology"/>
<dbReference type="AlphaFoldDB" id="A0A8H5LSP4"/>
<dbReference type="GO" id="GO:0005737">
    <property type="term" value="C:cytoplasm"/>
    <property type="evidence" value="ECO:0007669"/>
    <property type="project" value="TreeGrafter"/>
</dbReference>
<evidence type="ECO:0000256" key="8">
    <source>
        <dbReference type="ARBA" id="ARBA00031195"/>
    </source>
</evidence>
<evidence type="ECO:0000256" key="6">
    <source>
        <dbReference type="ARBA" id="ARBA00022832"/>
    </source>
</evidence>
<keyword evidence="6" id="KW-0443">Lipid metabolism</keyword>
<evidence type="ECO:0000256" key="1">
    <source>
        <dbReference type="ARBA" id="ARBA00006499"/>
    </source>
</evidence>
<comment type="caution">
    <text evidence="11">The sequence shown here is derived from an EMBL/GenBank/DDBJ whole genome shotgun (WGS) entry which is preliminary data.</text>
</comment>
<name>A0A8H5LSP4_9AGAR</name>
<organism evidence="11 12">
    <name type="scientific">Tetrapyrgos nigripes</name>
    <dbReference type="NCBI Taxonomy" id="182062"/>
    <lineage>
        <taxon>Eukaryota</taxon>
        <taxon>Fungi</taxon>
        <taxon>Dikarya</taxon>
        <taxon>Basidiomycota</taxon>
        <taxon>Agaricomycotina</taxon>
        <taxon>Agaricomycetes</taxon>
        <taxon>Agaricomycetidae</taxon>
        <taxon>Agaricales</taxon>
        <taxon>Marasmiineae</taxon>
        <taxon>Marasmiaceae</taxon>
        <taxon>Tetrapyrgos</taxon>
    </lineage>
</organism>
<comment type="function">
    <text evidence="7">Hydrolyzes fatty acids from S-acylated cysteine residues in proteins with a strong preference for palmitoylated G-alpha proteins over other acyl substrates. Mediates the deacylation of G-alpha proteins such as GPA1 in vivo, but has weak or no activity toward palmitoylated Ras proteins. Has weak lysophospholipase activity in vitro; however such activity may not exist in vivo.</text>
</comment>
<evidence type="ECO:0000256" key="2">
    <source>
        <dbReference type="ARBA" id="ARBA00012423"/>
    </source>
</evidence>
<keyword evidence="12" id="KW-1185">Reference proteome</keyword>
<comment type="similarity">
    <text evidence="1">Belongs to the AB hydrolase superfamily. AB hydrolase 2 family.</text>
</comment>
<accession>A0A8H5LSP4</accession>
<keyword evidence="4" id="KW-0719">Serine esterase</keyword>
<comment type="catalytic activity">
    <reaction evidence="9">
        <text>S-hexadecanoyl-L-cysteinyl-[protein] + H2O = L-cysteinyl-[protein] + hexadecanoate + H(+)</text>
        <dbReference type="Rhea" id="RHEA:19233"/>
        <dbReference type="Rhea" id="RHEA-COMP:10131"/>
        <dbReference type="Rhea" id="RHEA-COMP:11032"/>
        <dbReference type="ChEBI" id="CHEBI:7896"/>
        <dbReference type="ChEBI" id="CHEBI:15377"/>
        <dbReference type="ChEBI" id="CHEBI:15378"/>
        <dbReference type="ChEBI" id="CHEBI:29950"/>
        <dbReference type="ChEBI" id="CHEBI:74151"/>
        <dbReference type="EC" id="3.1.2.22"/>
    </reaction>
</comment>
<dbReference type="Proteomes" id="UP000559256">
    <property type="component" value="Unassembled WGS sequence"/>
</dbReference>
<evidence type="ECO:0000256" key="5">
    <source>
        <dbReference type="ARBA" id="ARBA00022801"/>
    </source>
</evidence>
<dbReference type="Pfam" id="PF02230">
    <property type="entry name" value="Abhydrolase_2"/>
    <property type="match status" value="1"/>
</dbReference>
<protein>
    <recommendedName>
        <fullName evidence="3">Acyl-protein thioesterase 1</fullName>
        <ecNumber evidence="2">3.1.2.22</ecNumber>
    </recommendedName>
    <alternativeName>
        <fullName evidence="8">Palmitoyl-protein hydrolase</fullName>
    </alternativeName>
</protein>
<evidence type="ECO:0000256" key="4">
    <source>
        <dbReference type="ARBA" id="ARBA00022487"/>
    </source>
</evidence>
<dbReference type="OrthoDB" id="2418081at2759"/>
<dbReference type="InterPro" id="IPR050565">
    <property type="entry name" value="LYPA1-2/EST-like"/>
</dbReference>
<keyword evidence="5" id="KW-0378">Hydrolase</keyword>
<evidence type="ECO:0000313" key="11">
    <source>
        <dbReference type="EMBL" id="KAF5368001.1"/>
    </source>
</evidence>
<evidence type="ECO:0000256" key="7">
    <source>
        <dbReference type="ARBA" id="ARBA00029392"/>
    </source>
</evidence>
<dbReference type="GO" id="GO:0006631">
    <property type="term" value="P:fatty acid metabolic process"/>
    <property type="evidence" value="ECO:0007669"/>
    <property type="project" value="UniProtKB-KW"/>
</dbReference>
<evidence type="ECO:0000313" key="12">
    <source>
        <dbReference type="Proteomes" id="UP000559256"/>
    </source>
</evidence>
<dbReference type="Gene3D" id="3.40.50.1820">
    <property type="entry name" value="alpha/beta hydrolase"/>
    <property type="match status" value="1"/>
</dbReference>
<dbReference type="EC" id="3.1.2.22" evidence="2"/>